<comment type="caution">
    <text evidence="1">The sequence shown here is derived from an EMBL/GenBank/DDBJ whole genome shotgun (WGS) entry which is preliminary data.</text>
</comment>
<reference evidence="1" key="1">
    <citation type="submission" date="2021-06" db="EMBL/GenBank/DDBJ databases">
        <authorList>
            <person name="Kallberg Y."/>
            <person name="Tangrot J."/>
            <person name="Rosling A."/>
        </authorList>
    </citation>
    <scope>NUCLEOTIDE SEQUENCE</scope>
    <source>
        <strain evidence="1">87-6 pot B 2015</strain>
    </source>
</reference>
<feature type="non-terminal residue" evidence="1">
    <location>
        <position position="221"/>
    </location>
</feature>
<gene>
    <name evidence="1" type="ORF">FMOSSE_LOCUS12701</name>
</gene>
<dbReference type="Proteomes" id="UP000789375">
    <property type="component" value="Unassembled WGS sequence"/>
</dbReference>
<sequence>KIKEIISLGKSSKKREFITVDIINLVFNSLDDIIDTGPIKSLIIRTLKLTSLESENNQIFFTLMTNSKEALELSIRLNAINNVIENINSDIAVRCCEVIQSIFSEFNLNELLPYFKHSNETFTKQGVLQQIILIAFLKELIYKFWKDFIQADNRLWTNDVKIGFVERFFPTGLLVSHAYNSYIFITDEIEVKRQNDKIPSSSSTGIRKSLKRIKKFKEAAN</sequence>
<protein>
    <submittedName>
        <fullName evidence="1">5503_t:CDS:1</fullName>
    </submittedName>
</protein>
<keyword evidence="2" id="KW-1185">Reference proteome</keyword>
<organism evidence="1 2">
    <name type="scientific">Funneliformis mosseae</name>
    <name type="common">Endomycorrhizal fungus</name>
    <name type="synonym">Glomus mosseae</name>
    <dbReference type="NCBI Taxonomy" id="27381"/>
    <lineage>
        <taxon>Eukaryota</taxon>
        <taxon>Fungi</taxon>
        <taxon>Fungi incertae sedis</taxon>
        <taxon>Mucoromycota</taxon>
        <taxon>Glomeromycotina</taxon>
        <taxon>Glomeromycetes</taxon>
        <taxon>Glomerales</taxon>
        <taxon>Glomeraceae</taxon>
        <taxon>Funneliformis</taxon>
    </lineage>
</organism>
<proteinExistence type="predicted"/>
<dbReference type="EMBL" id="CAJVPP010006348">
    <property type="protein sequence ID" value="CAG8677102.1"/>
    <property type="molecule type" value="Genomic_DNA"/>
</dbReference>
<dbReference type="AlphaFoldDB" id="A0A9N9EJT2"/>
<accession>A0A9N9EJT2</accession>
<name>A0A9N9EJT2_FUNMO</name>
<evidence type="ECO:0000313" key="2">
    <source>
        <dbReference type="Proteomes" id="UP000789375"/>
    </source>
</evidence>
<evidence type="ECO:0000313" key="1">
    <source>
        <dbReference type="EMBL" id="CAG8677102.1"/>
    </source>
</evidence>